<dbReference type="GO" id="GO:0016491">
    <property type="term" value="F:oxidoreductase activity"/>
    <property type="evidence" value="ECO:0007669"/>
    <property type="project" value="UniProtKB-KW"/>
</dbReference>
<dbReference type="SUPFAM" id="SSF50692">
    <property type="entry name" value="ADC-like"/>
    <property type="match status" value="1"/>
</dbReference>
<evidence type="ECO:0000256" key="6">
    <source>
        <dbReference type="ARBA" id="ARBA00023004"/>
    </source>
</evidence>
<dbReference type="Gene3D" id="3.40.50.12440">
    <property type="match status" value="1"/>
</dbReference>
<proteinExistence type="inferred from homology"/>
<dbReference type="PANTHER" id="PTHR43742:SF10">
    <property type="entry name" value="TRIMETHYLAMINE-N-OXIDE REDUCTASE 2"/>
    <property type="match status" value="1"/>
</dbReference>
<dbReference type="Proteomes" id="UP000285961">
    <property type="component" value="Unassembled WGS sequence"/>
</dbReference>
<protein>
    <submittedName>
        <fullName evidence="9">Dimethyl sulfoxide reductase subunit A</fullName>
    </submittedName>
</protein>
<dbReference type="PROSITE" id="PS00932">
    <property type="entry name" value="MOLYBDOPTERIN_PROK_3"/>
    <property type="match status" value="1"/>
</dbReference>
<comment type="cofactor">
    <cofactor evidence="1">
        <name>Mo-bis(molybdopterin guanine dinucleotide)</name>
        <dbReference type="ChEBI" id="CHEBI:60539"/>
    </cofactor>
</comment>
<dbReference type="PROSITE" id="PS51669">
    <property type="entry name" value="4FE4S_MOW_BIS_MGD"/>
    <property type="match status" value="1"/>
</dbReference>
<dbReference type="Gene3D" id="3.40.228.10">
    <property type="entry name" value="Dimethylsulfoxide Reductase, domain 2"/>
    <property type="match status" value="1"/>
</dbReference>
<dbReference type="Gene3D" id="3.30.2070.10">
    <property type="entry name" value="Formate dehydrogenase/DMSO reductase"/>
    <property type="match status" value="1"/>
</dbReference>
<gene>
    <name evidence="9" type="ORF">C4532_10890</name>
</gene>
<dbReference type="InterPro" id="IPR006655">
    <property type="entry name" value="Mopterin_OxRdtase_prok_CS"/>
</dbReference>
<evidence type="ECO:0000313" key="10">
    <source>
        <dbReference type="Proteomes" id="UP000285961"/>
    </source>
</evidence>
<dbReference type="PANTHER" id="PTHR43742">
    <property type="entry name" value="TRIMETHYLAMINE-N-OXIDE REDUCTASE"/>
    <property type="match status" value="1"/>
</dbReference>
<dbReference type="GO" id="GO:0043546">
    <property type="term" value="F:molybdopterin cofactor binding"/>
    <property type="evidence" value="ECO:0007669"/>
    <property type="project" value="InterPro"/>
</dbReference>
<keyword evidence="6" id="KW-0408">Iron</keyword>
<dbReference type="InterPro" id="IPR050612">
    <property type="entry name" value="Prok_Mopterin_Oxidored"/>
</dbReference>
<dbReference type="Gene3D" id="3.40.50.740">
    <property type="match status" value="1"/>
</dbReference>
<evidence type="ECO:0000256" key="7">
    <source>
        <dbReference type="ARBA" id="ARBA00023014"/>
    </source>
</evidence>
<accession>A0A419EX75</accession>
<dbReference type="InterPro" id="IPR006963">
    <property type="entry name" value="Mopterin_OxRdtase_4Fe-4S_dom"/>
</dbReference>
<dbReference type="Pfam" id="PF04879">
    <property type="entry name" value="Molybdop_Fe4S4"/>
    <property type="match status" value="1"/>
</dbReference>
<dbReference type="GO" id="GO:0009061">
    <property type="term" value="P:anaerobic respiration"/>
    <property type="evidence" value="ECO:0007669"/>
    <property type="project" value="TreeGrafter"/>
</dbReference>
<dbReference type="Gene3D" id="2.40.40.20">
    <property type="match status" value="1"/>
</dbReference>
<feature type="domain" description="4Fe-4S Mo/W bis-MGD-type" evidence="8">
    <location>
        <begin position="5"/>
        <end position="66"/>
    </location>
</feature>
<dbReference type="AlphaFoldDB" id="A0A419EX75"/>
<keyword evidence="7" id="KW-0411">Iron-sulfur</keyword>
<dbReference type="GO" id="GO:0051536">
    <property type="term" value="F:iron-sulfur cluster binding"/>
    <property type="evidence" value="ECO:0007669"/>
    <property type="project" value="UniProtKB-KW"/>
</dbReference>
<evidence type="ECO:0000256" key="2">
    <source>
        <dbReference type="ARBA" id="ARBA00010312"/>
    </source>
</evidence>
<keyword evidence="4" id="KW-0479">Metal-binding</keyword>
<reference evidence="9 10" key="1">
    <citation type="journal article" date="2017" name="ISME J.">
        <title>Energy and carbon metabolisms in a deep terrestrial subsurface fluid microbial community.</title>
        <authorList>
            <person name="Momper L."/>
            <person name="Jungbluth S.P."/>
            <person name="Lee M.D."/>
            <person name="Amend J.P."/>
        </authorList>
    </citation>
    <scope>NUCLEOTIDE SEQUENCE [LARGE SCALE GENOMIC DNA]</scope>
    <source>
        <strain evidence="9">SURF_17</strain>
    </source>
</reference>
<dbReference type="GO" id="GO:0030151">
    <property type="term" value="F:molybdenum ion binding"/>
    <property type="evidence" value="ECO:0007669"/>
    <property type="project" value="TreeGrafter"/>
</dbReference>
<evidence type="ECO:0000256" key="4">
    <source>
        <dbReference type="ARBA" id="ARBA00022723"/>
    </source>
</evidence>
<dbReference type="InterPro" id="IPR006657">
    <property type="entry name" value="MoPterin_dinucl-bd_dom"/>
</dbReference>
<dbReference type="InterPro" id="IPR009010">
    <property type="entry name" value="Asp_de-COase-like_dom_sf"/>
</dbReference>
<keyword evidence="5" id="KW-0560">Oxidoreductase</keyword>
<dbReference type="GO" id="GO:0030288">
    <property type="term" value="C:outer membrane-bounded periplasmic space"/>
    <property type="evidence" value="ECO:0007669"/>
    <property type="project" value="TreeGrafter"/>
</dbReference>
<comment type="caution">
    <text evidence="9">The sequence shown here is derived from an EMBL/GenBank/DDBJ whole genome shotgun (WGS) entry which is preliminary data.</text>
</comment>
<evidence type="ECO:0000256" key="1">
    <source>
        <dbReference type="ARBA" id="ARBA00001942"/>
    </source>
</evidence>
<dbReference type="EMBL" id="QZKI01000082">
    <property type="protein sequence ID" value="RJP69454.1"/>
    <property type="molecule type" value="Genomic_DNA"/>
</dbReference>
<comment type="similarity">
    <text evidence="2">Belongs to the prokaryotic molybdopterin-containing oxidoreductase family.</text>
</comment>
<dbReference type="InterPro" id="IPR006656">
    <property type="entry name" value="Mopterin_OxRdtase"/>
</dbReference>
<dbReference type="SMART" id="SM00926">
    <property type="entry name" value="Molybdop_Fe4S4"/>
    <property type="match status" value="1"/>
</dbReference>
<evidence type="ECO:0000256" key="5">
    <source>
        <dbReference type="ARBA" id="ARBA00023002"/>
    </source>
</evidence>
<evidence type="ECO:0000259" key="8">
    <source>
        <dbReference type="PROSITE" id="PS51669"/>
    </source>
</evidence>
<evidence type="ECO:0000256" key="3">
    <source>
        <dbReference type="ARBA" id="ARBA00022505"/>
    </source>
</evidence>
<keyword evidence="3" id="KW-0500">Molybdenum</keyword>
<evidence type="ECO:0000313" key="9">
    <source>
        <dbReference type="EMBL" id="RJP69454.1"/>
    </source>
</evidence>
<dbReference type="GO" id="GO:0009055">
    <property type="term" value="F:electron transfer activity"/>
    <property type="evidence" value="ECO:0007669"/>
    <property type="project" value="TreeGrafter"/>
</dbReference>
<dbReference type="SUPFAM" id="SSF53706">
    <property type="entry name" value="Formate dehydrogenase/DMSO reductase, domains 1-3"/>
    <property type="match status" value="1"/>
</dbReference>
<dbReference type="Pfam" id="PF00384">
    <property type="entry name" value="Molybdopterin"/>
    <property type="match status" value="1"/>
</dbReference>
<dbReference type="Pfam" id="PF01568">
    <property type="entry name" value="Molydop_binding"/>
    <property type="match status" value="1"/>
</dbReference>
<organism evidence="9 10">
    <name type="scientific">Candidatus Abyssobacteria bacterium SURF_17</name>
    <dbReference type="NCBI Taxonomy" id="2093361"/>
    <lineage>
        <taxon>Bacteria</taxon>
        <taxon>Pseudomonadati</taxon>
        <taxon>Candidatus Hydrogenedentota</taxon>
        <taxon>Candidatus Abyssobacteria</taxon>
    </lineage>
</organism>
<sequence length="710" mass="78356">MKSEIKKVPVGCPHDCGGSCLLIAHVEDGVVKRITTDESLPDAPGVAQLRACLKGRAYRQRLYHPDRLKYPLKRAGERGSGKFERISWDEALDTVAENMLAIREKHGATAILNMSHSGTMLCAYHGKGCIYRLLNMFGGQTMLHSIVSNEGGVFAALQTYGAVFTTSEREDLLNSKMIIIWGWNPTDSVWGTNTSYYLALAREKGARIVAVDPRYTDSAATFAQQWIPIRPGADTAMLIAMAYVIIEENLYDKKFLDRYTIGFDKFREYVMGQEDDVPKTPQWASEITGVPAGTIVELARAYATTKPAALSVGHGPGRTNHGEQFHRAAMTLCAMTGNVGRSGGDTGIAIFGYPIQMKVMNFPAGGSPENASVHFNKWADAIIEGRAGGYPSDIKMVYSVAGNTVNQLGNVRKADRALKTLEFMVAHDHFLTATARYADIVFPATTHFERSDVMTPWCFGHYIIYSDKAIEPYGECRNDIDICADLAKRLGIAGYNDTSEEEWLKYLTSAAEIADWDEFKQRGFLKYELDKPHIAFREQIEDIENSPFSTPSGKIEIYSQSIADMQKPDVPPIPKYVAPQKAETPDPQFPLNLITGHSKKSCNSMFYNLPWVHEAEKQEIWINSVDAGARGIKNGDMVKVTSGVGATILPARVTERIIPGTVNIDQGMQFQLNAEGIDTVGCANAVCPDVHTSVDVTPYNSTRVQVEKMA</sequence>
<name>A0A419EX75_9BACT</name>